<feature type="region of interest" description="Disordered" evidence="1">
    <location>
        <begin position="31"/>
        <end position="55"/>
    </location>
</feature>
<feature type="compositionally biased region" description="Low complexity" evidence="1">
    <location>
        <begin position="46"/>
        <end position="55"/>
    </location>
</feature>
<proteinExistence type="predicted"/>
<protein>
    <submittedName>
        <fullName evidence="3">Uncharacterized protein</fullName>
    </submittedName>
</protein>
<sequence>MPPPALRTTIAIALALVTIIQLWQQHAHVEQRHRHQFSRDRPRTQPKPAAQDAAPAATLELVCAGSGDRGRSLYCQAGGEARCGADATVPLHLRAWERDDGRLTIDGGDGERKRLAVRDDGRVVCVDVNGGEDRWKFLRRGGHRAGLVHETQGRVRVFDDLDFEGQQGVLIARKRHKPRAPFQPKRLDAAHVARSRAEASVAAAEEARQDNEQRLELKRRFAPTKERRVIAMALYGDDPKYVEGCIENAKLVEAYFPTWRLRVYADSSSVPSEKLRELEALKAEIHLDDWSAEGASHGMFRRFFVADDVTVDRFIIRDSDSRLNARDAFAVADWVESAYEVHTVRDHPNHQRLLNGGMWGATRRSQIHGKVEMLARQYFDHDAYGADLDFLAADIAPLVEQEVLAHDSYSCELFAGSRPFPTRRPADFQHVGQVFDARDRSRQRDINGYMRGRKVPRQCRAREEWWYG</sequence>
<organism evidence="3">
    <name type="scientific">Pelagomonas calceolata</name>
    <dbReference type="NCBI Taxonomy" id="35677"/>
    <lineage>
        <taxon>Eukaryota</taxon>
        <taxon>Sar</taxon>
        <taxon>Stramenopiles</taxon>
        <taxon>Ochrophyta</taxon>
        <taxon>Pelagophyceae</taxon>
        <taxon>Pelagomonadales</taxon>
        <taxon>Pelagomonadaceae</taxon>
        <taxon>Pelagomonas</taxon>
    </lineage>
</organism>
<dbReference type="AlphaFoldDB" id="A0A7S4E2N4"/>
<keyword evidence="2" id="KW-0732">Signal</keyword>
<reference evidence="3" key="1">
    <citation type="submission" date="2021-01" db="EMBL/GenBank/DDBJ databases">
        <authorList>
            <person name="Corre E."/>
            <person name="Pelletier E."/>
            <person name="Niang G."/>
            <person name="Scheremetjew M."/>
            <person name="Finn R."/>
            <person name="Kale V."/>
            <person name="Holt S."/>
            <person name="Cochrane G."/>
            <person name="Meng A."/>
            <person name="Brown T."/>
            <person name="Cohen L."/>
        </authorList>
    </citation>
    <scope>NUCLEOTIDE SEQUENCE</scope>
    <source>
        <strain evidence="3">CCMP1756</strain>
    </source>
</reference>
<name>A0A7S4E2N4_9STRA</name>
<accession>A0A7S4E2N4</accession>
<evidence type="ECO:0000256" key="2">
    <source>
        <dbReference type="SAM" id="SignalP"/>
    </source>
</evidence>
<dbReference type="EMBL" id="HBIW01002236">
    <property type="protein sequence ID" value="CAE0686447.1"/>
    <property type="molecule type" value="Transcribed_RNA"/>
</dbReference>
<feature type="signal peptide" evidence="2">
    <location>
        <begin position="1"/>
        <end position="27"/>
    </location>
</feature>
<evidence type="ECO:0000313" key="3">
    <source>
        <dbReference type="EMBL" id="CAE0686447.1"/>
    </source>
</evidence>
<evidence type="ECO:0000256" key="1">
    <source>
        <dbReference type="SAM" id="MobiDB-lite"/>
    </source>
</evidence>
<feature type="chain" id="PRO_5030684287" evidence="2">
    <location>
        <begin position="28"/>
        <end position="468"/>
    </location>
</feature>
<gene>
    <name evidence="3" type="ORF">PCAL00307_LOCUS1881</name>
</gene>